<dbReference type="Gene3D" id="1.20.1440.230">
    <property type="entry name" value="NADH-ubiquinone oxidoreductase 51kDa subunit, iron-sulphur binding domain"/>
    <property type="match status" value="1"/>
</dbReference>
<dbReference type="Pfam" id="PF10531">
    <property type="entry name" value="SLBB"/>
    <property type="match status" value="1"/>
</dbReference>
<evidence type="ECO:0000256" key="4">
    <source>
        <dbReference type="ARBA" id="ARBA00023004"/>
    </source>
</evidence>
<dbReference type="Pfam" id="PF01512">
    <property type="entry name" value="Complex1_51K"/>
    <property type="match status" value="1"/>
</dbReference>
<dbReference type="InterPro" id="IPR037225">
    <property type="entry name" value="Nuo51_FMN-bd_sf"/>
</dbReference>
<keyword evidence="4" id="KW-0408">Iron</keyword>
<evidence type="ECO:0000256" key="2">
    <source>
        <dbReference type="ARBA" id="ARBA00022485"/>
    </source>
</evidence>
<dbReference type="FunFam" id="3.40.50.11540:FF:000001">
    <property type="entry name" value="NADH dehydrogenase [ubiquinone] flavoprotein 1, mitochondrial"/>
    <property type="match status" value="1"/>
</dbReference>
<dbReference type="SUPFAM" id="SSF142984">
    <property type="entry name" value="Nqo1 middle domain-like"/>
    <property type="match status" value="1"/>
</dbReference>
<dbReference type="PANTHER" id="PTHR43578">
    <property type="entry name" value="NADH-QUINONE OXIDOREDUCTASE SUBUNIT F"/>
    <property type="match status" value="1"/>
</dbReference>
<gene>
    <name evidence="7" type="ORF">HNR32_002134</name>
</gene>
<evidence type="ECO:0000256" key="5">
    <source>
        <dbReference type="ARBA" id="ARBA00023014"/>
    </source>
</evidence>
<dbReference type="PROSITE" id="PS00645">
    <property type="entry name" value="COMPLEX1_51K_2"/>
    <property type="match status" value="1"/>
</dbReference>
<dbReference type="SUPFAM" id="SSF142019">
    <property type="entry name" value="Nqo1 FMN-binding domain-like"/>
    <property type="match status" value="1"/>
</dbReference>
<keyword evidence="8" id="KW-1185">Reference proteome</keyword>
<keyword evidence="2" id="KW-0004">4Fe-4S</keyword>
<evidence type="ECO:0000256" key="1">
    <source>
        <dbReference type="ARBA" id="ARBA00007523"/>
    </source>
</evidence>
<reference evidence="7 8" key="1">
    <citation type="submission" date="2020-08" db="EMBL/GenBank/DDBJ databases">
        <title>Genomic Encyclopedia of Type Strains, Phase IV (KMG-IV): sequencing the most valuable type-strain genomes for metagenomic binning, comparative biology and taxonomic classification.</title>
        <authorList>
            <person name="Goeker M."/>
        </authorList>
    </citation>
    <scope>NUCLEOTIDE SEQUENCE [LARGE SCALE GENOMIC DNA]</scope>
    <source>
        <strain evidence="7 8">DSM 24661</strain>
    </source>
</reference>
<feature type="domain" description="NADH-ubiquinone oxidoreductase 51kDa subunit iron-sulphur binding" evidence="6">
    <location>
        <begin position="326"/>
        <end position="371"/>
    </location>
</feature>
<dbReference type="PANTHER" id="PTHR43578:SF3">
    <property type="entry name" value="NADH-QUINONE OXIDOREDUCTASE SUBUNIT F"/>
    <property type="match status" value="1"/>
</dbReference>
<dbReference type="GO" id="GO:0010181">
    <property type="term" value="F:FMN binding"/>
    <property type="evidence" value="ECO:0007669"/>
    <property type="project" value="InterPro"/>
</dbReference>
<dbReference type="InterPro" id="IPR011538">
    <property type="entry name" value="Nuo51_FMN-bd"/>
</dbReference>
<evidence type="ECO:0000313" key="7">
    <source>
        <dbReference type="EMBL" id="MBB5336979.1"/>
    </source>
</evidence>
<dbReference type="EMBL" id="JACHFH010000029">
    <property type="protein sequence ID" value="MBB5336979.1"/>
    <property type="molecule type" value="Genomic_DNA"/>
</dbReference>
<comment type="similarity">
    <text evidence="1">Belongs to the complex I 51 kDa subunit family.</text>
</comment>
<comment type="caution">
    <text evidence="7">The sequence shown here is derived from an EMBL/GenBank/DDBJ whole genome shotgun (WGS) entry which is preliminary data.</text>
</comment>
<dbReference type="Gene3D" id="3.40.50.11540">
    <property type="entry name" value="NADH-ubiquinone oxidoreductase 51kDa subunit"/>
    <property type="match status" value="1"/>
</dbReference>
<dbReference type="SMART" id="SM00928">
    <property type="entry name" value="NADH_4Fe-4S"/>
    <property type="match status" value="1"/>
</dbReference>
<dbReference type="GO" id="GO:0051539">
    <property type="term" value="F:4 iron, 4 sulfur cluster binding"/>
    <property type="evidence" value="ECO:0007669"/>
    <property type="project" value="UniProtKB-KW"/>
</dbReference>
<dbReference type="AlphaFoldDB" id="A0A840UJ22"/>
<dbReference type="Pfam" id="PF10589">
    <property type="entry name" value="NADH_4Fe-4S"/>
    <property type="match status" value="1"/>
</dbReference>
<dbReference type="GO" id="GO:0046872">
    <property type="term" value="F:metal ion binding"/>
    <property type="evidence" value="ECO:0007669"/>
    <property type="project" value="UniProtKB-KW"/>
</dbReference>
<accession>A0A840UJ22</accession>
<organism evidence="7 8">
    <name type="scientific">Pectinatus brassicae</name>
    <dbReference type="NCBI Taxonomy" id="862415"/>
    <lineage>
        <taxon>Bacteria</taxon>
        <taxon>Bacillati</taxon>
        <taxon>Bacillota</taxon>
        <taxon>Negativicutes</taxon>
        <taxon>Selenomonadales</taxon>
        <taxon>Selenomonadaceae</taxon>
        <taxon>Pectinatus</taxon>
    </lineage>
</organism>
<dbReference type="InterPro" id="IPR037207">
    <property type="entry name" value="Nuop51_4Fe4S-bd_sf"/>
</dbReference>
<sequence>MKEINYITENFGKYDVFSIDSYMDIGGFASLKKVIAMDTEDIATLLTTAKIKGRGGAEYPMGRKWSQAHAVDRPHHCVVCNADEGETCTFKDRELIKNDPFNLIEAIIIAGWAVNAEDGYIYMRAEYGSLRPRLLNAIKQAEERGFLGENILNSGWNYKIHLYSGAGAYVCGEGTALIRSIEGKAGRPRMKPPFMKQSGLFSRPTCIDNVESLSIVPHLLRDAKPYMEMGQGDSIGSKMISVGGNVNRPGVYEMPFGMTVRQIIYDLAGGIQGDRNIRLIQFGGVSGKISDSRVLDVPYTYEDFAKNNLIIGSGSVLVIDERTSVIDFLRYTQDFFLHESCGQCIPCREGNRHIRIFLEKIKDGTYTDEDIKTMKTFAKVMPMSSLCGLGETAQNALKSAFEIFPEVFTSNRQKSMEAVY</sequence>
<name>A0A840UJ22_9FIRM</name>
<dbReference type="InterPro" id="IPR019554">
    <property type="entry name" value="Soluble_ligand-bd"/>
</dbReference>
<dbReference type="InterPro" id="IPR001949">
    <property type="entry name" value="NADH-UbQ_OxRdtase_51kDa_CS"/>
</dbReference>
<protein>
    <submittedName>
        <fullName evidence="7">NADH-quinone oxidoreductase subunit F</fullName>
    </submittedName>
</protein>
<dbReference type="Proteomes" id="UP000559117">
    <property type="component" value="Unassembled WGS sequence"/>
</dbReference>
<keyword evidence="3" id="KW-0479">Metal-binding</keyword>
<dbReference type="SUPFAM" id="SSF140490">
    <property type="entry name" value="Nqo1C-terminal domain-like"/>
    <property type="match status" value="1"/>
</dbReference>
<evidence type="ECO:0000256" key="3">
    <source>
        <dbReference type="ARBA" id="ARBA00022723"/>
    </source>
</evidence>
<evidence type="ECO:0000259" key="6">
    <source>
        <dbReference type="SMART" id="SM00928"/>
    </source>
</evidence>
<dbReference type="RefSeq" id="WP_183862409.1">
    <property type="nucleotide sequence ID" value="NZ_JACHFH010000029.1"/>
</dbReference>
<keyword evidence="5" id="KW-0411">Iron-sulfur</keyword>
<evidence type="ECO:0000313" key="8">
    <source>
        <dbReference type="Proteomes" id="UP000559117"/>
    </source>
</evidence>
<dbReference type="GO" id="GO:0008137">
    <property type="term" value="F:NADH dehydrogenase (ubiquinone) activity"/>
    <property type="evidence" value="ECO:0007669"/>
    <property type="project" value="InterPro"/>
</dbReference>
<dbReference type="InterPro" id="IPR019575">
    <property type="entry name" value="Nuop51_4Fe4S-bd"/>
</dbReference>
<dbReference type="Gene3D" id="3.10.20.600">
    <property type="match status" value="1"/>
</dbReference>
<proteinExistence type="inferred from homology"/>